<keyword evidence="1" id="KW-1133">Transmembrane helix</keyword>
<sequence length="551" mass="61222">MKPLGRPFLLFVSMATITVHFGTGLLASFTEQVPPAVAAMDTVLGVGLVSWLGHFGTLAFLAFLTVLLPILAYRQNLHEKRLAQPPHRIIKPARTQRMVGKAPKAGISPEDKKFVSELFMGAAEAVRRGREMAAANERPSLFVRLVPRVPIVSGVPACSWLGGNPSLPAGTSWPLCEGQPAAFLAQIDCSSLPPGLWEGAGPRTGWLSFFFGVENDRIVAKVLHTLDLGRPVEPPSAVGFQFFLSHQTWETDVDWPIPKGTPQWPVDVVQVSRQEEDPWIWRYGASDKDDNPRSIRYRTGASLNDPGLKPFDWTTTLLMLDTAAAHAQSHVKRSEKSLASVQKALDHVSANPERYGDLDAARARIKSHALGDDHRASVWKACELKVRALRARVAEDAARLPFSEALLDDVIVELSTIELQRRDGEPAARAFRMERPPNSGLGYWLYSWESIAQSHAKHLYVSDPQMLPPAWRENLEAQAAFDAQREMGIMCEVPYGYVHEFTIGREVTLLELPTSDLLNWKWGDVDNLVLTIQKSDLVRNNFSRINAQITN</sequence>
<dbReference type="Proteomes" id="UP000435648">
    <property type="component" value="Chromosome"/>
</dbReference>
<protein>
    <submittedName>
        <fullName evidence="2">DUF1963 domain-containing protein</fullName>
    </submittedName>
</protein>
<dbReference type="InterPro" id="IPR035948">
    <property type="entry name" value="YwqG-like_sf"/>
</dbReference>
<dbReference type="Gene3D" id="2.30.320.10">
    <property type="entry name" value="YwqG-like"/>
    <property type="match status" value="1"/>
</dbReference>
<keyword evidence="1" id="KW-0812">Transmembrane</keyword>
<evidence type="ECO:0000256" key="1">
    <source>
        <dbReference type="SAM" id="Phobius"/>
    </source>
</evidence>
<evidence type="ECO:0000313" key="3">
    <source>
        <dbReference type="Proteomes" id="UP000435648"/>
    </source>
</evidence>
<feature type="transmembrane region" description="Helical" evidence="1">
    <location>
        <begin position="51"/>
        <end position="73"/>
    </location>
</feature>
<dbReference type="AlphaFoldDB" id="A0A857CA00"/>
<dbReference type="InterPro" id="IPR015315">
    <property type="entry name" value="DUF1963"/>
</dbReference>
<keyword evidence="1" id="KW-0472">Membrane</keyword>
<reference evidence="2 3" key="1">
    <citation type="submission" date="2019-12" db="EMBL/GenBank/DDBJ databases">
        <title>The genome of Stappia indica PHM037.</title>
        <authorList>
            <person name="Kacar D."/>
            <person name="Galan B."/>
            <person name="Canedo L."/>
            <person name="Rodriguez P."/>
            <person name="de la Calle F."/>
            <person name="Garcia J.L."/>
        </authorList>
    </citation>
    <scope>NUCLEOTIDE SEQUENCE [LARGE SCALE GENOMIC DNA]</scope>
    <source>
        <strain evidence="2 3">PHM037</strain>
    </source>
</reference>
<dbReference type="RefSeq" id="WP_158194527.1">
    <property type="nucleotide sequence ID" value="NZ_CP046908.1"/>
</dbReference>
<evidence type="ECO:0000313" key="2">
    <source>
        <dbReference type="EMBL" id="QGZ35661.1"/>
    </source>
</evidence>
<gene>
    <name evidence="2" type="ORF">GH266_14855</name>
</gene>
<organism evidence="2 3">
    <name type="scientific">Stappia indica</name>
    <dbReference type="NCBI Taxonomy" id="538381"/>
    <lineage>
        <taxon>Bacteria</taxon>
        <taxon>Pseudomonadati</taxon>
        <taxon>Pseudomonadota</taxon>
        <taxon>Alphaproteobacteria</taxon>
        <taxon>Hyphomicrobiales</taxon>
        <taxon>Stappiaceae</taxon>
        <taxon>Stappia</taxon>
    </lineage>
</organism>
<proteinExistence type="predicted"/>
<dbReference type="OrthoDB" id="8135222at2"/>
<accession>A0A857CA00</accession>
<dbReference type="PANTHER" id="PTHR36436">
    <property type="entry name" value="SLL5081 PROTEIN"/>
    <property type="match status" value="1"/>
</dbReference>
<dbReference type="KEGG" id="siw:GH266_14855"/>
<dbReference type="PANTHER" id="PTHR36436:SF6">
    <property type="entry name" value="SLL5081 PROTEIN"/>
    <property type="match status" value="1"/>
</dbReference>
<name>A0A857CA00_9HYPH</name>
<dbReference type="SUPFAM" id="SSF103032">
    <property type="entry name" value="Hypothetical protein YwqG"/>
    <property type="match status" value="1"/>
</dbReference>
<dbReference type="EMBL" id="CP046908">
    <property type="protein sequence ID" value="QGZ35661.1"/>
    <property type="molecule type" value="Genomic_DNA"/>
</dbReference>
<dbReference type="Pfam" id="PF09234">
    <property type="entry name" value="DUF1963"/>
    <property type="match status" value="1"/>
</dbReference>